<sequence>MKNYQDLVSNELVNDILDDDIDELYCQLEQIEPPTFLVDSIMASVAHLPQVREQVKLEEDSRTLASPLNDISDFLMRGLGIQLS</sequence>
<evidence type="ECO:0000313" key="1">
    <source>
        <dbReference type="EMBL" id="GHO92479.1"/>
    </source>
</evidence>
<evidence type="ECO:0000313" key="2">
    <source>
        <dbReference type="Proteomes" id="UP000597444"/>
    </source>
</evidence>
<name>A0A8J3IJB8_9CHLR</name>
<keyword evidence="2" id="KW-1185">Reference proteome</keyword>
<comment type="caution">
    <text evidence="1">The sequence shown here is derived from an EMBL/GenBank/DDBJ whole genome shotgun (WGS) entry which is preliminary data.</text>
</comment>
<dbReference type="Proteomes" id="UP000597444">
    <property type="component" value="Unassembled WGS sequence"/>
</dbReference>
<dbReference type="EMBL" id="BNJK01000001">
    <property type="protein sequence ID" value="GHO92479.1"/>
    <property type="molecule type" value="Genomic_DNA"/>
</dbReference>
<dbReference type="AlphaFoldDB" id="A0A8J3IJB8"/>
<organism evidence="1 2">
    <name type="scientific">Reticulibacter mediterranei</name>
    <dbReference type="NCBI Taxonomy" id="2778369"/>
    <lineage>
        <taxon>Bacteria</taxon>
        <taxon>Bacillati</taxon>
        <taxon>Chloroflexota</taxon>
        <taxon>Ktedonobacteria</taxon>
        <taxon>Ktedonobacterales</taxon>
        <taxon>Reticulibacteraceae</taxon>
        <taxon>Reticulibacter</taxon>
    </lineage>
</organism>
<dbReference type="RefSeq" id="WP_220203309.1">
    <property type="nucleotide sequence ID" value="NZ_BNJK01000001.1"/>
</dbReference>
<reference evidence="1" key="1">
    <citation type="submission" date="2020-10" db="EMBL/GenBank/DDBJ databases">
        <title>Taxonomic study of unclassified bacteria belonging to the class Ktedonobacteria.</title>
        <authorList>
            <person name="Yabe S."/>
            <person name="Wang C.M."/>
            <person name="Zheng Y."/>
            <person name="Sakai Y."/>
            <person name="Cavaletti L."/>
            <person name="Monciardini P."/>
            <person name="Donadio S."/>
        </authorList>
    </citation>
    <scope>NUCLEOTIDE SEQUENCE</scope>
    <source>
        <strain evidence="1">ID150040</strain>
    </source>
</reference>
<proteinExistence type="predicted"/>
<accession>A0A8J3IJB8</accession>
<gene>
    <name evidence="1" type="ORF">KSF_025270</name>
</gene>
<protein>
    <submittedName>
        <fullName evidence="1">Uncharacterized protein</fullName>
    </submittedName>
</protein>